<reference evidence="1" key="1">
    <citation type="submission" date="2018-08" db="EMBL/GenBank/DDBJ databases">
        <title>Identification of Burkholderia cepacia strains that express a Burkholderia pseudomallei-like capsular polysaccharide.</title>
        <authorList>
            <person name="Burtnick M.N."/>
            <person name="Vongsouvath M."/>
            <person name="Newton P."/>
            <person name="Wuthiekanun V."/>
            <person name="Limmathurotsakul D."/>
            <person name="Brett P.J."/>
            <person name="Chantratita N."/>
            <person name="Dance D.A."/>
        </authorList>
    </citation>
    <scope>NUCLEOTIDE SEQUENCE</scope>
    <source>
        <strain evidence="1">SBXCC001</strain>
    </source>
</reference>
<name>A0AAW9D5Q6_BURTH</name>
<evidence type="ECO:0000313" key="1">
    <source>
        <dbReference type="EMBL" id="MDW9257250.1"/>
    </source>
</evidence>
<dbReference type="Proteomes" id="UP001272137">
    <property type="component" value="Unassembled WGS sequence"/>
</dbReference>
<accession>A0AAW9D5Q6</accession>
<dbReference type="EMBL" id="QXCT01000002">
    <property type="protein sequence ID" value="MDW9257250.1"/>
    <property type="molecule type" value="Genomic_DNA"/>
</dbReference>
<evidence type="ECO:0000313" key="2">
    <source>
        <dbReference type="Proteomes" id="UP001272137"/>
    </source>
</evidence>
<sequence length="98" mass="10867">MPSSVFSTCSRSWPAAQPGACCNAIGVPPIDASALRDTRSRQTLPSARTPAYLPWEIWWSVTATLVAPHDRVSNDEFPKDRLSVHEIAHMRRANPVQK</sequence>
<comment type="caution">
    <text evidence="1">The sequence shown here is derived from an EMBL/GenBank/DDBJ whole genome shotgun (WGS) entry which is preliminary data.</text>
</comment>
<dbReference type="AlphaFoldDB" id="A0AAW9D5Q6"/>
<evidence type="ECO:0008006" key="3">
    <source>
        <dbReference type="Google" id="ProtNLM"/>
    </source>
</evidence>
<proteinExistence type="predicted"/>
<protein>
    <recommendedName>
        <fullName evidence="3">DUF4157 domain-containing protein</fullName>
    </recommendedName>
</protein>
<organism evidence="1 2">
    <name type="scientific">Burkholderia thailandensis</name>
    <dbReference type="NCBI Taxonomy" id="57975"/>
    <lineage>
        <taxon>Bacteria</taxon>
        <taxon>Pseudomonadati</taxon>
        <taxon>Pseudomonadota</taxon>
        <taxon>Betaproteobacteria</taxon>
        <taxon>Burkholderiales</taxon>
        <taxon>Burkholderiaceae</taxon>
        <taxon>Burkholderia</taxon>
        <taxon>pseudomallei group</taxon>
    </lineage>
</organism>
<gene>
    <name evidence="1" type="ORF">C7S16_2272</name>
</gene>